<sequence length="465" mass="52228">MVVRSRSAAPLSRHSPASLQQSQPQSRAGSQQSAHSKATNRLEDLLQSMGDFGLDEHGNSGSVNSFSLNYSTNNSVNNDYSNYSNHNVNNDNNTNTINYTHRDSPDLHSQYSRPASGHSTAVSNPNRLSRGSDLTSTMAPNMLRQSVLSTILEKLNASSGSDVREYKQRLFILTSDANLFLFKATASQSDAPITFLPLSGCDGFFDSQDNAWILKIHGKGLANDSTTVVKRTWTLRFSDEATMILWVRSINRTIQNSTVAPPIVVINDQNSYQPQQQQQYPAGLTRVRSSRSSGRNEYANRRSISIPASPFLKHPGTRSGSISSSVSGQSGFTHPNAFAHRSNGSYSSDQQQQQQPWANGYHNDQEYIPLMQQLPPMIQPMQDDRFMRQRAASENFRREQIYAMRKEEDDRMRAEMDRKIMQQRARQIEIAEIDRQARSKQDKAAIQKIDDAKLKAEKMKASLML</sequence>
<dbReference type="PROSITE" id="PS50003">
    <property type="entry name" value="PH_DOMAIN"/>
    <property type="match status" value="1"/>
</dbReference>
<comment type="caution">
    <text evidence="3">The sequence shown here is derived from an EMBL/GenBank/DDBJ whole genome shotgun (WGS) entry which is preliminary data.</text>
</comment>
<feature type="compositionally biased region" description="Polar residues" evidence="1">
    <location>
        <begin position="27"/>
        <end position="38"/>
    </location>
</feature>
<accession>A0AAD5T293</accession>
<dbReference type="Gene3D" id="2.30.29.30">
    <property type="entry name" value="Pleckstrin-homology domain (PH domain)/Phosphotyrosine-binding domain (PTB)"/>
    <property type="match status" value="1"/>
</dbReference>
<feature type="compositionally biased region" description="Polar residues" evidence="1">
    <location>
        <begin position="107"/>
        <end position="136"/>
    </location>
</feature>
<gene>
    <name evidence="3" type="ORF">HK100_011368</name>
</gene>
<feature type="compositionally biased region" description="Low complexity" evidence="1">
    <location>
        <begin position="78"/>
        <end position="99"/>
    </location>
</feature>
<dbReference type="Proteomes" id="UP001211907">
    <property type="component" value="Unassembled WGS sequence"/>
</dbReference>
<feature type="compositionally biased region" description="Low complexity" evidence="1">
    <location>
        <begin position="15"/>
        <end position="26"/>
    </location>
</feature>
<evidence type="ECO:0000313" key="3">
    <source>
        <dbReference type="EMBL" id="KAJ3124092.1"/>
    </source>
</evidence>
<protein>
    <recommendedName>
        <fullName evidence="2">PH domain-containing protein</fullName>
    </recommendedName>
</protein>
<evidence type="ECO:0000313" key="4">
    <source>
        <dbReference type="Proteomes" id="UP001211907"/>
    </source>
</evidence>
<organism evidence="3 4">
    <name type="scientific">Physocladia obscura</name>
    <dbReference type="NCBI Taxonomy" id="109957"/>
    <lineage>
        <taxon>Eukaryota</taxon>
        <taxon>Fungi</taxon>
        <taxon>Fungi incertae sedis</taxon>
        <taxon>Chytridiomycota</taxon>
        <taxon>Chytridiomycota incertae sedis</taxon>
        <taxon>Chytridiomycetes</taxon>
        <taxon>Chytridiales</taxon>
        <taxon>Chytriomycetaceae</taxon>
        <taxon>Physocladia</taxon>
    </lineage>
</organism>
<feature type="compositionally biased region" description="Low complexity" evidence="1">
    <location>
        <begin position="272"/>
        <end position="281"/>
    </location>
</feature>
<evidence type="ECO:0000256" key="1">
    <source>
        <dbReference type="SAM" id="MobiDB-lite"/>
    </source>
</evidence>
<reference evidence="3" key="1">
    <citation type="submission" date="2020-05" db="EMBL/GenBank/DDBJ databases">
        <title>Phylogenomic resolution of chytrid fungi.</title>
        <authorList>
            <person name="Stajich J.E."/>
            <person name="Amses K."/>
            <person name="Simmons R."/>
            <person name="Seto K."/>
            <person name="Myers J."/>
            <person name="Bonds A."/>
            <person name="Quandt C.A."/>
            <person name="Barry K."/>
            <person name="Liu P."/>
            <person name="Grigoriev I."/>
            <person name="Longcore J.E."/>
            <person name="James T.Y."/>
        </authorList>
    </citation>
    <scope>NUCLEOTIDE SEQUENCE</scope>
    <source>
        <strain evidence="3">JEL0513</strain>
    </source>
</reference>
<dbReference type="SUPFAM" id="SSF50729">
    <property type="entry name" value="PH domain-like"/>
    <property type="match status" value="1"/>
</dbReference>
<dbReference type="Pfam" id="PF00169">
    <property type="entry name" value="PH"/>
    <property type="match status" value="1"/>
</dbReference>
<name>A0AAD5T293_9FUNG</name>
<keyword evidence="4" id="KW-1185">Reference proteome</keyword>
<dbReference type="InterPro" id="IPR001849">
    <property type="entry name" value="PH_domain"/>
</dbReference>
<feature type="region of interest" description="Disordered" evidence="1">
    <location>
        <begin position="78"/>
        <end position="136"/>
    </location>
</feature>
<proteinExistence type="predicted"/>
<evidence type="ECO:0000259" key="2">
    <source>
        <dbReference type="PROSITE" id="PS50003"/>
    </source>
</evidence>
<feature type="region of interest" description="Disordered" evidence="1">
    <location>
        <begin position="1"/>
        <end position="38"/>
    </location>
</feature>
<feature type="compositionally biased region" description="Low complexity" evidence="1">
    <location>
        <begin position="319"/>
        <end position="331"/>
    </location>
</feature>
<feature type="domain" description="PH" evidence="2">
    <location>
        <begin position="145"/>
        <end position="255"/>
    </location>
</feature>
<dbReference type="AlphaFoldDB" id="A0AAD5T293"/>
<dbReference type="InterPro" id="IPR011993">
    <property type="entry name" value="PH-like_dom_sf"/>
</dbReference>
<dbReference type="SMART" id="SM00233">
    <property type="entry name" value="PH"/>
    <property type="match status" value="1"/>
</dbReference>
<dbReference type="EMBL" id="JADGJH010000696">
    <property type="protein sequence ID" value="KAJ3124092.1"/>
    <property type="molecule type" value="Genomic_DNA"/>
</dbReference>
<dbReference type="CDD" id="cd00821">
    <property type="entry name" value="PH"/>
    <property type="match status" value="1"/>
</dbReference>
<feature type="region of interest" description="Disordered" evidence="1">
    <location>
        <begin position="272"/>
        <end position="356"/>
    </location>
</feature>